<name>A0A0A3JHB0_9BACI</name>
<dbReference type="EMBL" id="JPVP01000051">
    <property type="protein sequence ID" value="KGR86397.1"/>
    <property type="molecule type" value="Genomic_DNA"/>
</dbReference>
<gene>
    <name evidence="1" type="ORF">CD32_05770</name>
</gene>
<keyword evidence="2" id="KW-1185">Reference proteome</keyword>
<evidence type="ECO:0000313" key="2">
    <source>
        <dbReference type="Proteomes" id="UP000030437"/>
    </source>
</evidence>
<organism evidence="1 2">
    <name type="scientific">Lysinibacillus odysseyi 34hs-1 = NBRC 100172</name>
    <dbReference type="NCBI Taxonomy" id="1220589"/>
    <lineage>
        <taxon>Bacteria</taxon>
        <taxon>Bacillati</taxon>
        <taxon>Bacillota</taxon>
        <taxon>Bacilli</taxon>
        <taxon>Bacillales</taxon>
        <taxon>Bacillaceae</taxon>
        <taxon>Lysinibacillus</taxon>
    </lineage>
</organism>
<sequence>MPIKADENIQVVFGTGDIQVKIGGKKGCIPGVVQFVENEQLPIGAHIYTDETIMKINDAPISLIFHKTESLDAVIYQLQKLRTIMDAE</sequence>
<dbReference type="RefSeq" id="WP_036152219.1">
    <property type="nucleotide sequence ID" value="NZ_AVCX01000014.1"/>
</dbReference>
<protein>
    <submittedName>
        <fullName evidence="1">Uncharacterized protein</fullName>
    </submittedName>
</protein>
<reference evidence="1 2" key="1">
    <citation type="submission" date="2014-02" db="EMBL/GenBank/DDBJ databases">
        <title>Draft genome sequence of Lysinibacillus odysseyi NBRC 100172.</title>
        <authorList>
            <person name="Zhang F."/>
            <person name="Wang G."/>
            <person name="Zhang L."/>
        </authorList>
    </citation>
    <scope>NUCLEOTIDE SEQUENCE [LARGE SCALE GENOMIC DNA]</scope>
    <source>
        <strain evidence="1 2">NBRC 100172</strain>
    </source>
</reference>
<accession>A0A0A3JHB0</accession>
<evidence type="ECO:0000313" key="1">
    <source>
        <dbReference type="EMBL" id="KGR86397.1"/>
    </source>
</evidence>
<dbReference type="OrthoDB" id="2454564at2"/>
<dbReference type="Proteomes" id="UP000030437">
    <property type="component" value="Unassembled WGS sequence"/>
</dbReference>
<proteinExistence type="predicted"/>
<comment type="caution">
    <text evidence="1">The sequence shown here is derived from an EMBL/GenBank/DDBJ whole genome shotgun (WGS) entry which is preliminary data.</text>
</comment>
<dbReference type="AlphaFoldDB" id="A0A0A3JHB0"/>